<proteinExistence type="predicted"/>
<name>A0A0U3L0Y4_9BURK</name>
<dbReference type="KEGG" id="rdp:RD2015_489"/>
<organism evidence="1 2">
    <name type="scientific">Roseateles depolymerans</name>
    <dbReference type="NCBI Taxonomy" id="76731"/>
    <lineage>
        <taxon>Bacteria</taxon>
        <taxon>Pseudomonadati</taxon>
        <taxon>Pseudomonadota</taxon>
        <taxon>Betaproteobacteria</taxon>
        <taxon>Burkholderiales</taxon>
        <taxon>Sphaerotilaceae</taxon>
        <taxon>Roseateles</taxon>
    </lineage>
</organism>
<keyword evidence="2" id="KW-1185">Reference proteome</keyword>
<evidence type="ECO:0000313" key="2">
    <source>
        <dbReference type="Proteomes" id="UP000060699"/>
    </source>
</evidence>
<reference evidence="1 2" key="1">
    <citation type="submission" date="2015-12" db="EMBL/GenBank/DDBJ databases">
        <title>Complete genome of Roseateles depolymerans KCTC 42856.</title>
        <authorList>
            <person name="Kim K.M."/>
        </authorList>
    </citation>
    <scope>NUCLEOTIDE SEQUENCE [LARGE SCALE GENOMIC DNA]</scope>
    <source>
        <strain evidence="1 2">KCTC 42856</strain>
    </source>
</reference>
<dbReference type="Proteomes" id="UP000060699">
    <property type="component" value="Chromosome"/>
</dbReference>
<protein>
    <submittedName>
        <fullName evidence="1">Uncharacterized protein</fullName>
    </submittedName>
</protein>
<sequence>MKANEITALVVENASRFGDRNPQQVKYLTSRFRDVEETAVAHGLLRVFTEGAGPPEGSAAQELAGQLLEALCPKSSLELSEILSAALSRYELSVEQFPLYLALTFGKWQMLAELDRLENAMQLEAEYRAIQTMKFWLRG</sequence>
<accession>A0A0U3L0Y4</accession>
<gene>
    <name evidence="1" type="ORF">RD2015_489</name>
</gene>
<dbReference type="AlphaFoldDB" id="A0A0U3L0Y4"/>
<dbReference type="OrthoDB" id="9157326at2"/>
<dbReference type="EMBL" id="CP013729">
    <property type="protein sequence ID" value="ALV04990.1"/>
    <property type="molecule type" value="Genomic_DNA"/>
</dbReference>
<evidence type="ECO:0000313" key="1">
    <source>
        <dbReference type="EMBL" id="ALV04990.1"/>
    </source>
</evidence>
<dbReference type="RefSeq" id="WP_058933542.1">
    <property type="nucleotide sequence ID" value="NZ_CP013729.1"/>
</dbReference>